<dbReference type="PANTHER" id="PTHR13774">
    <property type="entry name" value="PHENAZINE BIOSYNTHESIS PROTEIN"/>
    <property type="match status" value="1"/>
</dbReference>
<comment type="similarity">
    <text evidence="1">Belongs to the PhzF family.</text>
</comment>
<dbReference type="InterPro" id="IPR003719">
    <property type="entry name" value="Phenazine_PhzF-like"/>
</dbReference>
<evidence type="ECO:0000256" key="1">
    <source>
        <dbReference type="ARBA" id="ARBA00008270"/>
    </source>
</evidence>
<gene>
    <name evidence="3" type="ORF">RNB18_38280</name>
</gene>
<dbReference type="PANTHER" id="PTHR13774:SF39">
    <property type="entry name" value="BIOSYNTHESIS PROTEIN, PUTATIVE-RELATED"/>
    <property type="match status" value="1"/>
</dbReference>
<accession>A0ABU2VLH5</accession>
<dbReference type="Pfam" id="PF02567">
    <property type="entry name" value="PhzC-PhzF"/>
    <property type="match status" value="1"/>
</dbReference>
<dbReference type="PIRSF" id="PIRSF016184">
    <property type="entry name" value="PhzC_PhzF"/>
    <property type="match status" value="1"/>
</dbReference>
<reference evidence="4" key="1">
    <citation type="submission" date="2023-07" db="EMBL/GenBank/DDBJ databases">
        <title>30 novel species of actinomycetes from the DSMZ collection.</title>
        <authorList>
            <person name="Nouioui I."/>
        </authorList>
    </citation>
    <scope>NUCLEOTIDE SEQUENCE [LARGE SCALE GENOMIC DNA]</scope>
    <source>
        <strain evidence="4">DSM 41640</strain>
    </source>
</reference>
<evidence type="ECO:0000313" key="3">
    <source>
        <dbReference type="EMBL" id="MDT0485941.1"/>
    </source>
</evidence>
<evidence type="ECO:0000256" key="2">
    <source>
        <dbReference type="ARBA" id="ARBA00023235"/>
    </source>
</evidence>
<evidence type="ECO:0000313" key="4">
    <source>
        <dbReference type="Proteomes" id="UP001183824"/>
    </source>
</evidence>
<sequence length="276" mass="29456">MRYASFTNGADGGNPAGVVLTADGLDDEAMQAIAAEVGYSESAFLFDDGPTHHRRIRYFSPLAEVAFCGHATIALAVAHAERHGEGRLILETRAGQVVVDMVKSGHGFAAMFRSVPPQVTSFVDADLDEALAALGWSRDDLDETLPPRIASAGNLHPVIAVRARQLLTDLHYDFNALGAVMARCDWTTVQLIWRESDSRFHSRNPFPPGGLYEDPATGAAAAAFGGYLRALSLVSPPARITIEQGLEMGRPSTITIDIPPESGSGIMISGTGVEIR</sequence>
<dbReference type="SUPFAM" id="SSF54506">
    <property type="entry name" value="Diaminopimelate epimerase-like"/>
    <property type="match status" value="1"/>
</dbReference>
<name>A0ABU2VLH5_9ACTN</name>
<dbReference type="NCBIfam" id="TIGR00654">
    <property type="entry name" value="PhzF_family"/>
    <property type="match status" value="1"/>
</dbReference>
<dbReference type="EMBL" id="JAVREZ010000018">
    <property type="protein sequence ID" value="MDT0485941.1"/>
    <property type="molecule type" value="Genomic_DNA"/>
</dbReference>
<dbReference type="Gene3D" id="3.10.310.10">
    <property type="entry name" value="Diaminopimelate Epimerase, Chain A, domain 1"/>
    <property type="match status" value="2"/>
</dbReference>
<organism evidence="3 4">
    <name type="scientific">Streptomyces doebereineriae</name>
    <dbReference type="NCBI Taxonomy" id="3075528"/>
    <lineage>
        <taxon>Bacteria</taxon>
        <taxon>Bacillati</taxon>
        <taxon>Actinomycetota</taxon>
        <taxon>Actinomycetes</taxon>
        <taxon>Kitasatosporales</taxon>
        <taxon>Streptomycetaceae</taxon>
        <taxon>Streptomyces</taxon>
    </lineage>
</organism>
<protein>
    <submittedName>
        <fullName evidence="3">PhzF family phenazine biosynthesis protein</fullName>
    </submittedName>
</protein>
<proteinExistence type="inferred from homology"/>
<comment type="caution">
    <text evidence="3">The sequence shown here is derived from an EMBL/GenBank/DDBJ whole genome shotgun (WGS) entry which is preliminary data.</text>
</comment>
<keyword evidence="2" id="KW-0413">Isomerase</keyword>
<dbReference type="Proteomes" id="UP001183824">
    <property type="component" value="Unassembled WGS sequence"/>
</dbReference>
<dbReference type="RefSeq" id="WP_311718703.1">
    <property type="nucleotide sequence ID" value="NZ_JAVREZ010000018.1"/>
</dbReference>
<keyword evidence="4" id="KW-1185">Reference proteome</keyword>